<protein>
    <submittedName>
        <fullName evidence="4">TetR family transcriptional regulator</fullName>
    </submittedName>
</protein>
<dbReference type="InterPro" id="IPR009057">
    <property type="entry name" value="Homeodomain-like_sf"/>
</dbReference>
<gene>
    <name evidence="4" type="ORF">Q8814_10910</name>
</gene>
<dbReference type="Proteomes" id="UP001331936">
    <property type="component" value="Unassembled WGS sequence"/>
</dbReference>
<dbReference type="PROSITE" id="PS50977">
    <property type="entry name" value="HTH_TETR_2"/>
    <property type="match status" value="1"/>
</dbReference>
<feature type="domain" description="HTH tetR-type" evidence="3">
    <location>
        <begin position="5"/>
        <end position="65"/>
    </location>
</feature>
<dbReference type="SUPFAM" id="SSF46689">
    <property type="entry name" value="Homeodomain-like"/>
    <property type="match status" value="1"/>
</dbReference>
<dbReference type="EMBL" id="JAUZMZ010000049">
    <property type="protein sequence ID" value="MEE2032616.1"/>
    <property type="molecule type" value="Genomic_DNA"/>
</dbReference>
<evidence type="ECO:0000313" key="5">
    <source>
        <dbReference type="Proteomes" id="UP001331936"/>
    </source>
</evidence>
<organism evidence="4 5">
    <name type="scientific">Rhodococcus chondri</name>
    <dbReference type="NCBI Taxonomy" id="3065941"/>
    <lineage>
        <taxon>Bacteria</taxon>
        <taxon>Bacillati</taxon>
        <taxon>Actinomycetota</taxon>
        <taxon>Actinomycetes</taxon>
        <taxon>Mycobacteriales</taxon>
        <taxon>Nocardiaceae</taxon>
        <taxon>Rhodococcus</taxon>
    </lineage>
</organism>
<keyword evidence="1 2" id="KW-0238">DNA-binding</keyword>
<name>A0ABU7JRF7_9NOCA</name>
<dbReference type="Gene3D" id="1.10.357.10">
    <property type="entry name" value="Tetracycline Repressor, domain 2"/>
    <property type="match status" value="1"/>
</dbReference>
<comment type="caution">
    <text evidence="4">The sequence shown here is derived from an EMBL/GenBank/DDBJ whole genome shotgun (WGS) entry which is preliminary data.</text>
</comment>
<evidence type="ECO:0000259" key="3">
    <source>
        <dbReference type="PROSITE" id="PS50977"/>
    </source>
</evidence>
<sequence>MSTTPDRRILIAEAALDLIAREGLRALTHRAVDRDLDLPAGSSSYYFRSRGALLDAAVRRLAQNSRDAFTRSGLEAPERTDDVDASARAVATTLDEMLLRRRRDLLVRYALAVDPTIDPELHALLATGLFSRDAATTLMAAHRSTQPATAAADFVGLVEGLVADRLIGARSRDGIRAGTADSVEQLARSIAVFLRGLPTESTGTRPI</sequence>
<reference evidence="4 5" key="1">
    <citation type="submission" date="2023-08" db="EMBL/GenBank/DDBJ databases">
        <authorList>
            <person name="Girao M."/>
            <person name="Carvalho M.F."/>
        </authorList>
    </citation>
    <scope>NUCLEOTIDE SEQUENCE [LARGE SCALE GENOMIC DNA]</scope>
    <source>
        <strain evidence="4 5">CC-R104</strain>
    </source>
</reference>
<dbReference type="RefSeq" id="WP_330152033.1">
    <property type="nucleotide sequence ID" value="NZ_JAUZMZ010000049.1"/>
</dbReference>
<keyword evidence="5" id="KW-1185">Reference proteome</keyword>
<dbReference type="InterPro" id="IPR001647">
    <property type="entry name" value="HTH_TetR"/>
</dbReference>
<proteinExistence type="predicted"/>
<evidence type="ECO:0000256" key="2">
    <source>
        <dbReference type="PROSITE-ProRule" id="PRU00335"/>
    </source>
</evidence>
<evidence type="ECO:0000313" key="4">
    <source>
        <dbReference type="EMBL" id="MEE2032616.1"/>
    </source>
</evidence>
<dbReference type="Pfam" id="PF17940">
    <property type="entry name" value="TetR_C_31"/>
    <property type="match status" value="1"/>
</dbReference>
<feature type="DNA-binding region" description="H-T-H motif" evidence="2">
    <location>
        <begin position="28"/>
        <end position="47"/>
    </location>
</feature>
<evidence type="ECO:0000256" key="1">
    <source>
        <dbReference type="ARBA" id="ARBA00023125"/>
    </source>
</evidence>
<accession>A0ABU7JRF7</accession>
<dbReference type="InterPro" id="IPR041583">
    <property type="entry name" value="TetR_C_31"/>
</dbReference>